<gene>
    <name evidence="7" type="ordered locus">Desor_4459</name>
</gene>
<reference evidence="7 8" key="2">
    <citation type="journal article" date="2012" name="J. Bacteriol.">
        <title>Complete genome sequences of Desulfosporosinus orientis DSM765T, Desulfosporosinus youngiae DSM17734T, Desulfosporosinus meridiei DSM13257T, and Desulfosporosinus acidiphilus DSM22704T.</title>
        <authorList>
            <person name="Pester M."/>
            <person name="Brambilla E."/>
            <person name="Alazard D."/>
            <person name="Rattei T."/>
            <person name="Weinmaier T."/>
            <person name="Han J."/>
            <person name="Lucas S."/>
            <person name="Lapidus A."/>
            <person name="Cheng J.F."/>
            <person name="Goodwin L."/>
            <person name="Pitluck S."/>
            <person name="Peters L."/>
            <person name="Ovchinnikova G."/>
            <person name="Teshima H."/>
            <person name="Detter J.C."/>
            <person name="Han C.S."/>
            <person name="Tapia R."/>
            <person name="Land M.L."/>
            <person name="Hauser L."/>
            <person name="Kyrpides N.C."/>
            <person name="Ivanova N.N."/>
            <person name="Pagani I."/>
            <person name="Huntmann M."/>
            <person name="Wei C.L."/>
            <person name="Davenport K.W."/>
            <person name="Daligault H."/>
            <person name="Chain P.S."/>
            <person name="Chen A."/>
            <person name="Mavromatis K."/>
            <person name="Markowitz V."/>
            <person name="Szeto E."/>
            <person name="Mikhailova N."/>
            <person name="Pati A."/>
            <person name="Wagner M."/>
            <person name="Woyke T."/>
            <person name="Ollivier B."/>
            <person name="Klenk H.P."/>
            <person name="Spring S."/>
            <person name="Loy A."/>
        </authorList>
    </citation>
    <scope>NUCLEOTIDE SEQUENCE [LARGE SCALE GENOMIC DNA]</scope>
    <source>
        <strain evidence="8">ATCC 19365 / DSM 765 / NCIMB 8382 / VKM B-1628</strain>
    </source>
</reference>
<sequence>MSVADKLLLGANTAMIGMGIVFMVLVVLWAIIAAESKLISVFSERLKKPEIADKPAYLKEADLERKGITSGECVVTGGVDDETLALIMTVVSNSADISLNRLQLRSIKAL</sequence>
<dbReference type="PATRIC" id="fig|768706.3.peg.4533"/>
<dbReference type="EMBL" id="CP003108">
    <property type="protein sequence ID" value="AET69871.1"/>
    <property type="molecule type" value="Genomic_DNA"/>
</dbReference>
<dbReference type="InterPro" id="IPR005899">
    <property type="entry name" value="Na_pump_deCOase"/>
</dbReference>
<evidence type="ECO:0000313" key="8">
    <source>
        <dbReference type="Proteomes" id="UP000006346"/>
    </source>
</evidence>
<dbReference type="AlphaFoldDB" id="G7W714"/>
<name>G7W714_DESOD</name>
<protein>
    <submittedName>
        <fullName evidence="7">Oxaloacetate decarboxylase, gamma chain</fullName>
    </submittedName>
</protein>
<dbReference type="OrthoDB" id="1958004at2"/>
<dbReference type="Pfam" id="PF04277">
    <property type="entry name" value="OAD_gamma"/>
    <property type="match status" value="1"/>
</dbReference>
<dbReference type="Proteomes" id="UP000006346">
    <property type="component" value="Chromosome"/>
</dbReference>
<dbReference type="KEGG" id="dor:Desor_4459"/>
<dbReference type="GO" id="GO:0005886">
    <property type="term" value="C:plasma membrane"/>
    <property type="evidence" value="ECO:0007669"/>
    <property type="project" value="UniProtKB-SubCell"/>
</dbReference>
<evidence type="ECO:0000256" key="5">
    <source>
        <dbReference type="ARBA" id="ARBA00023136"/>
    </source>
</evidence>
<evidence type="ECO:0000256" key="3">
    <source>
        <dbReference type="ARBA" id="ARBA00022692"/>
    </source>
</evidence>
<evidence type="ECO:0000256" key="1">
    <source>
        <dbReference type="ARBA" id="ARBA00004236"/>
    </source>
</evidence>
<dbReference type="RefSeq" id="WP_014186678.1">
    <property type="nucleotide sequence ID" value="NC_016584.1"/>
</dbReference>
<keyword evidence="5 6" id="KW-0472">Membrane</keyword>
<proteinExistence type="predicted"/>
<evidence type="ECO:0000313" key="7">
    <source>
        <dbReference type="EMBL" id="AET69871.1"/>
    </source>
</evidence>
<keyword evidence="2" id="KW-1003">Cell membrane</keyword>
<evidence type="ECO:0000256" key="2">
    <source>
        <dbReference type="ARBA" id="ARBA00022475"/>
    </source>
</evidence>
<accession>G7W714</accession>
<keyword evidence="3 6" id="KW-0812">Transmembrane</keyword>
<reference evidence="8" key="1">
    <citation type="submission" date="2011-11" db="EMBL/GenBank/DDBJ databases">
        <title>Complete sequence of Desulfosporosinus orientis DSM 765.</title>
        <authorList>
            <person name="Lucas S."/>
            <person name="Han J."/>
            <person name="Lapidus A."/>
            <person name="Cheng J.-F."/>
            <person name="Goodwin L."/>
            <person name="Pitluck S."/>
            <person name="Peters L."/>
            <person name="Ovchinnikova G."/>
            <person name="Teshima H."/>
            <person name="Detter J.C."/>
            <person name="Han C."/>
            <person name="Tapia R."/>
            <person name="Land M."/>
            <person name="Hauser L."/>
            <person name="Kyrpides N."/>
            <person name="Ivanova N."/>
            <person name="Pagani I."/>
            <person name="Pester M."/>
            <person name="Spring S."/>
            <person name="Ollivier B."/>
            <person name="Rattei T."/>
            <person name="Klenk H.-P."/>
            <person name="Wagner M."/>
            <person name="Loy A."/>
            <person name="Woyke T."/>
        </authorList>
    </citation>
    <scope>NUCLEOTIDE SEQUENCE [LARGE SCALE GENOMIC DNA]</scope>
    <source>
        <strain evidence="8">ATCC 19365 / DSM 765 / NCIMB 8382 / VKM B-1628</strain>
    </source>
</reference>
<dbReference type="HOGENOM" id="CLU_2166901_0_0_9"/>
<dbReference type="eggNOG" id="ENOG5033H7T">
    <property type="taxonomic scope" value="Bacteria"/>
</dbReference>
<dbReference type="STRING" id="768706.Desor_4459"/>
<organism evidence="7 8">
    <name type="scientific">Desulfosporosinus orientis (strain ATCC 19365 / DSM 765 / NCIMB 8382 / VKM B-1628 / Singapore I)</name>
    <name type="common">Desulfotomaculum orientis</name>
    <dbReference type="NCBI Taxonomy" id="768706"/>
    <lineage>
        <taxon>Bacteria</taxon>
        <taxon>Bacillati</taxon>
        <taxon>Bacillota</taxon>
        <taxon>Clostridia</taxon>
        <taxon>Eubacteriales</taxon>
        <taxon>Desulfitobacteriaceae</taxon>
        <taxon>Desulfosporosinus</taxon>
    </lineage>
</organism>
<dbReference type="GO" id="GO:0036376">
    <property type="term" value="P:sodium ion export across plasma membrane"/>
    <property type="evidence" value="ECO:0007669"/>
    <property type="project" value="InterPro"/>
</dbReference>
<evidence type="ECO:0000256" key="4">
    <source>
        <dbReference type="ARBA" id="ARBA00022989"/>
    </source>
</evidence>
<comment type="subcellular location">
    <subcellularLocation>
        <location evidence="1">Cell membrane</location>
    </subcellularLocation>
</comment>
<evidence type="ECO:0000256" key="6">
    <source>
        <dbReference type="SAM" id="Phobius"/>
    </source>
</evidence>
<keyword evidence="8" id="KW-1185">Reference proteome</keyword>
<feature type="transmembrane region" description="Helical" evidence="6">
    <location>
        <begin position="7"/>
        <end position="32"/>
    </location>
</feature>
<dbReference type="GO" id="GO:0015081">
    <property type="term" value="F:sodium ion transmembrane transporter activity"/>
    <property type="evidence" value="ECO:0007669"/>
    <property type="project" value="InterPro"/>
</dbReference>
<keyword evidence="4 6" id="KW-1133">Transmembrane helix</keyword>